<name>A0A365HCG4_9ACTN</name>
<gene>
    <name evidence="1" type="ORF">DPM19_00430</name>
</gene>
<accession>A0A365HCG4</accession>
<proteinExistence type="predicted"/>
<sequence length="193" mass="21881">MGVLMGRQKSMSAFEELKALVGPPDWEVPVLDWVGIRDEIGFEPPADYRLLVESYPPFAFDNFLDTHHPGTPGCKHLQTCADNILEGARMLQEEFEDMVPYPLYPKEGGLYPWARTANSDNIFWRTAGHPDLWTIVVAGRSYGEGDWWEFAGSTTEFLVGVITRRVRCPALTEDFPGPDPVISQYLRDELGWD</sequence>
<evidence type="ECO:0000313" key="1">
    <source>
        <dbReference type="EMBL" id="RAY16688.1"/>
    </source>
</evidence>
<organism evidence="1 2">
    <name type="scientific">Actinomadura craniellae</name>
    <dbReference type="NCBI Taxonomy" id="2231787"/>
    <lineage>
        <taxon>Bacteria</taxon>
        <taxon>Bacillati</taxon>
        <taxon>Actinomycetota</taxon>
        <taxon>Actinomycetes</taxon>
        <taxon>Streptosporangiales</taxon>
        <taxon>Thermomonosporaceae</taxon>
        <taxon>Actinomadura</taxon>
    </lineage>
</organism>
<reference evidence="1 2" key="1">
    <citation type="submission" date="2018-06" db="EMBL/GenBank/DDBJ databases">
        <title>Actinomadura craniellae sp. nov. isolated from marine sponge Craniella sp.</title>
        <authorList>
            <person name="Li L."/>
            <person name="Xu Q.H."/>
            <person name="Lin H.W."/>
            <person name="Lu Y.H."/>
        </authorList>
    </citation>
    <scope>NUCLEOTIDE SEQUENCE [LARGE SCALE GENOMIC DNA]</scope>
    <source>
        <strain evidence="1 2">LHW63021</strain>
    </source>
</reference>
<dbReference type="Proteomes" id="UP000251891">
    <property type="component" value="Unassembled WGS sequence"/>
</dbReference>
<dbReference type="AlphaFoldDB" id="A0A365HCG4"/>
<evidence type="ECO:0008006" key="3">
    <source>
        <dbReference type="Google" id="ProtNLM"/>
    </source>
</evidence>
<dbReference type="EMBL" id="QLYX01000001">
    <property type="protein sequence ID" value="RAY16688.1"/>
    <property type="molecule type" value="Genomic_DNA"/>
</dbReference>
<keyword evidence="2" id="KW-1185">Reference proteome</keyword>
<protein>
    <recommendedName>
        <fullName evidence="3">SMI1/KNR4 family protein</fullName>
    </recommendedName>
</protein>
<comment type="caution">
    <text evidence="1">The sequence shown here is derived from an EMBL/GenBank/DDBJ whole genome shotgun (WGS) entry which is preliminary data.</text>
</comment>
<evidence type="ECO:0000313" key="2">
    <source>
        <dbReference type="Proteomes" id="UP000251891"/>
    </source>
</evidence>